<evidence type="ECO:0000313" key="8">
    <source>
        <dbReference type="EMBL" id="OIN56480.1"/>
    </source>
</evidence>
<evidence type="ECO:0000256" key="4">
    <source>
        <dbReference type="ARBA" id="ARBA00022989"/>
    </source>
</evidence>
<dbReference type="NCBIfam" id="TIGR00813">
    <property type="entry name" value="sss"/>
    <property type="match status" value="1"/>
</dbReference>
<dbReference type="GO" id="GO:0005412">
    <property type="term" value="F:D-glucose:sodium symporter activity"/>
    <property type="evidence" value="ECO:0007669"/>
    <property type="project" value="TreeGrafter"/>
</dbReference>
<dbReference type="InterPro" id="IPR018212">
    <property type="entry name" value="Na/solute_symporter_CS"/>
</dbReference>
<comment type="caution">
    <text evidence="8">The sequence shown here is derived from an EMBL/GenBank/DDBJ whole genome shotgun (WGS) entry which is preliminary data.</text>
</comment>
<feature type="transmembrane region" description="Helical" evidence="7">
    <location>
        <begin position="80"/>
        <end position="101"/>
    </location>
</feature>
<evidence type="ECO:0000313" key="9">
    <source>
        <dbReference type="Proteomes" id="UP000181790"/>
    </source>
</evidence>
<feature type="transmembrane region" description="Helical" evidence="7">
    <location>
        <begin position="6"/>
        <end position="26"/>
    </location>
</feature>
<feature type="transmembrane region" description="Helical" evidence="7">
    <location>
        <begin position="183"/>
        <end position="201"/>
    </location>
</feature>
<comment type="subcellular location">
    <subcellularLocation>
        <location evidence="1">Membrane</location>
        <topology evidence="1">Multi-pass membrane protein</topology>
    </subcellularLocation>
</comment>
<feature type="transmembrane region" description="Helical" evidence="7">
    <location>
        <begin position="482"/>
        <end position="503"/>
    </location>
</feature>
<dbReference type="Pfam" id="PF00474">
    <property type="entry name" value="SSF"/>
    <property type="match status" value="1"/>
</dbReference>
<feature type="transmembrane region" description="Helical" evidence="7">
    <location>
        <begin position="412"/>
        <end position="434"/>
    </location>
</feature>
<protein>
    <submittedName>
        <fullName evidence="8">Na+/galactose cotransporter</fullName>
    </submittedName>
</protein>
<organism evidence="8 9">
    <name type="scientific">Arsenicibacter rosenii</name>
    <dbReference type="NCBI Taxonomy" id="1750698"/>
    <lineage>
        <taxon>Bacteria</taxon>
        <taxon>Pseudomonadati</taxon>
        <taxon>Bacteroidota</taxon>
        <taxon>Cytophagia</taxon>
        <taxon>Cytophagales</taxon>
        <taxon>Spirosomataceae</taxon>
        <taxon>Arsenicibacter</taxon>
    </lineage>
</organism>
<sequence>MHIDLGLLDYLIIVIYFVFVLGIGFLIKRTVKTSNDFLMSDRSIPLWITSLAFVSANLGAQELIGMGASGAKYGIMTSHFYWVGAIPAMVFLGVFMMPFYYGSRARSVPEYLALRFDEKTRGLNAISFAAMTIFSSGISLYALALLLESILGWDFNASIFLAAVIVMVYTLLGGLTSAVYNEVLQFFLIVLGIAPVVFIGLDKIGGWEGVVQNLSPKMTSTWRYMGSPEENPMGVDLGSMLFGLGFVLSFGYWCTDFLVVQRAMIAKNMSEAQRTPLIAAIPKMFIPFVVILPGVIAIALQTMGGDYQIPMKADGSSPNYDLVIPSMLSSFYPTGLLGVGLTALIASFMSGMAGNVTAFNTVWTFDIYQAYINKNASDEHYLRMGKMATIFGIVASIGAAYLATAFNNIMDYLQLVFGFVNAPLFATFALGMFWRKTTANGAFWGLLLGTLAAAATHGLTLAEGKGAWMGNLHEFSSSMSQNFMIASIAWIVCFVATYVISLFTEKKDEKELVGLVYSLTPKPEGNYKTVLENPMFLAAIVIALTLVLNLIFL</sequence>
<dbReference type="PANTHER" id="PTHR11819:SF195">
    <property type="entry name" value="SODIUM_GLUCOSE COTRANSPORTER 4"/>
    <property type="match status" value="1"/>
</dbReference>
<keyword evidence="5 7" id="KW-0472">Membrane</keyword>
<feature type="transmembrane region" description="Helical" evidence="7">
    <location>
        <begin position="237"/>
        <end position="259"/>
    </location>
</feature>
<feature type="transmembrane region" description="Helical" evidence="7">
    <location>
        <begin position="122"/>
        <end position="144"/>
    </location>
</feature>
<feature type="transmembrane region" description="Helical" evidence="7">
    <location>
        <begin position="46"/>
        <end position="68"/>
    </location>
</feature>
<dbReference type="PANTHER" id="PTHR11819">
    <property type="entry name" value="SOLUTE CARRIER FAMILY 5"/>
    <property type="match status" value="1"/>
</dbReference>
<dbReference type="CDD" id="cd11478">
    <property type="entry name" value="SLC5sbd_u2"/>
    <property type="match status" value="1"/>
</dbReference>
<dbReference type="Proteomes" id="UP000181790">
    <property type="component" value="Unassembled WGS sequence"/>
</dbReference>
<keyword evidence="3 7" id="KW-0812">Transmembrane</keyword>
<feature type="transmembrane region" description="Helical" evidence="7">
    <location>
        <begin position="387"/>
        <end position="406"/>
    </location>
</feature>
<keyword evidence="9" id="KW-1185">Reference proteome</keyword>
<dbReference type="EMBL" id="MORL01000022">
    <property type="protein sequence ID" value="OIN56480.1"/>
    <property type="molecule type" value="Genomic_DNA"/>
</dbReference>
<evidence type="ECO:0000256" key="6">
    <source>
        <dbReference type="RuleBase" id="RU362091"/>
    </source>
</evidence>
<name>A0A1S2VDK2_9BACT</name>
<dbReference type="GO" id="GO:0005886">
    <property type="term" value="C:plasma membrane"/>
    <property type="evidence" value="ECO:0007669"/>
    <property type="project" value="TreeGrafter"/>
</dbReference>
<dbReference type="PROSITE" id="PS00457">
    <property type="entry name" value="NA_SOLUT_SYMP_2"/>
    <property type="match status" value="1"/>
</dbReference>
<reference evidence="8 9" key="1">
    <citation type="submission" date="2016-10" db="EMBL/GenBank/DDBJ databases">
        <title>Arsenicibacter rosenii gen. nov., sp. nov., an efficient arsenic-methylating bacterium isolated from an arsenic-contaminated paddy soil.</title>
        <authorList>
            <person name="Huang K."/>
        </authorList>
    </citation>
    <scope>NUCLEOTIDE SEQUENCE [LARGE SCALE GENOMIC DNA]</scope>
    <source>
        <strain evidence="8 9">SM-1</strain>
    </source>
</reference>
<evidence type="ECO:0000256" key="2">
    <source>
        <dbReference type="ARBA" id="ARBA00006434"/>
    </source>
</evidence>
<keyword evidence="4 7" id="KW-1133">Transmembrane helix</keyword>
<feature type="transmembrane region" description="Helical" evidence="7">
    <location>
        <begin position="280"/>
        <end position="302"/>
    </location>
</feature>
<proteinExistence type="inferred from homology"/>
<evidence type="ECO:0000256" key="3">
    <source>
        <dbReference type="ARBA" id="ARBA00022692"/>
    </source>
</evidence>
<dbReference type="InterPro" id="IPR038377">
    <property type="entry name" value="Na/Glc_symporter_sf"/>
</dbReference>
<accession>A0A1S2VDK2</accession>
<comment type="similarity">
    <text evidence="2 6">Belongs to the sodium:solute symporter (SSF) (TC 2.A.21) family.</text>
</comment>
<dbReference type="AlphaFoldDB" id="A0A1S2VDK2"/>
<dbReference type="InterPro" id="IPR001734">
    <property type="entry name" value="Na/solute_symporter"/>
</dbReference>
<feature type="transmembrane region" description="Helical" evidence="7">
    <location>
        <begin position="441"/>
        <end position="462"/>
    </location>
</feature>
<feature type="transmembrane region" description="Helical" evidence="7">
    <location>
        <begin position="535"/>
        <end position="552"/>
    </location>
</feature>
<evidence type="ECO:0000256" key="5">
    <source>
        <dbReference type="ARBA" id="ARBA00023136"/>
    </source>
</evidence>
<dbReference type="RefSeq" id="WP_071505865.1">
    <property type="nucleotide sequence ID" value="NZ_MORL01000022.1"/>
</dbReference>
<dbReference type="Gene3D" id="1.20.1730.10">
    <property type="entry name" value="Sodium/glucose cotransporter"/>
    <property type="match status" value="1"/>
</dbReference>
<dbReference type="PROSITE" id="PS50283">
    <property type="entry name" value="NA_SOLUT_SYMP_3"/>
    <property type="match status" value="1"/>
</dbReference>
<dbReference type="OrthoDB" id="9814523at2"/>
<evidence type="ECO:0000256" key="1">
    <source>
        <dbReference type="ARBA" id="ARBA00004141"/>
    </source>
</evidence>
<feature type="transmembrane region" description="Helical" evidence="7">
    <location>
        <begin position="150"/>
        <end position="171"/>
    </location>
</feature>
<evidence type="ECO:0000256" key="7">
    <source>
        <dbReference type="SAM" id="Phobius"/>
    </source>
</evidence>
<gene>
    <name evidence="8" type="ORF">BLX24_24485</name>
</gene>